<sequence>MWGRCVCVLRHCGLEQREAADADDAAPSDEQPCCLGNWGVMEQSCCALIGWKGWLRWIRAPWQAEWPLVRREPAEGGREEGKGH</sequence>
<reference evidence="1" key="1">
    <citation type="submission" date="2020-08" db="EMBL/GenBank/DDBJ databases">
        <title>Chromosome-level assembly of Southern catfish (Silurus meridionalis) provides insights into visual adaptation to the nocturnal and benthic lifestyles.</title>
        <authorList>
            <person name="Zhang Y."/>
            <person name="Wang D."/>
            <person name="Peng Z."/>
        </authorList>
    </citation>
    <scope>NUCLEOTIDE SEQUENCE</scope>
    <source>
        <strain evidence="1">SWU-2019-XX</strain>
        <tissue evidence="1">Muscle</tissue>
    </source>
</reference>
<gene>
    <name evidence="1" type="ORF">HF521_021531</name>
</gene>
<dbReference type="EMBL" id="JABFDY010000008">
    <property type="protein sequence ID" value="KAF7704459.1"/>
    <property type="molecule type" value="Genomic_DNA"/>
</dbReference>
<keyword evidence="2" id="KW-1185">Reference proteome</keyword>
<dbReference type="AlphaFoldDB" id="A0A8T0BC06"/>
<comment type="caution">
    <text evidence="1">The sequence shown here is derived from an EMBL/GenBank/DDBJ whole genome shotgun (WGS) entry which is preliminary data.</text>
</comment>
<evidence type="ECO:0000313" key="2">
    <source>
        <dbReference type="Proteomes" id="UP000606274"/>
    </source>
</evidence>
<proteinExistence type="predicted"/>
<dbReference type="Proteomes" id="UP000606274">
    <property type="component" value="Unassembled WGS sequence"/>
</dbReference>
<protein>
    <submittedName>
        <fullName evidence="1">Uncharacterized protein</fullName>
    </submittedName>
</protein>
<name>A0A8T0BC06_SILME</name>
<evidence type="ECO:0000313" key="1">
    <source>
        <dbReference type="EMBL" id="KAF7704459.1"/>
    </source>
</evidence>
<accession>A0A8T0BC06</accession>
<organism evidence="1 2">
    <name type="scientific">Silurus meridionalis</name>
    <name type="common">Southern catfish</name>
    <name type="synonym">Silurus soldatovi meridionalis</name>
    <dbReference type="NCBI Taxonomy" id="175797"/>
    <lineage>
        <taxon>Eukaryota</taxon>
        <taxon>Metazoa</taxon>
        <taxon>Chordata</taxon>
        <taxon>Craniata</taxon>
        <taxon>Vertebrata</taxon>
        <taxon>Euteleostomi</taxon>
        <taxon>Actinopterygii</taxon>
        <taxon>Neopterygii</taxon>
        <taxon>Teleostei</taxon>
        <taxon>Ostariophysi</taxon>
        <taxon>Siluriformes</taxon>
        <taxon>Siluridae</taxon>
        <taxon>Silurus</taxon>
    </lineage>
</organism>